<dbReference type="PANTHER" id="PTHR21666">
    <property type="entry name" value="PEPTIDASE-RELATED"/>
    <property type="match status" value="1"/>
</dbReference>
<accession>A0ABY5DMV9</accession>
<dbReference type="CDD" id="cd12797">
    <property type="entry name" value="M23_peptidase"/>
    <property type="match status" value="1"/>
</dbReference>
<protein>
    <submittedName>
        <fullName evidence="3">M23 family metallopeptidase</fullName>
    </submittedName>
</protein>
<evidence type="ECO:0000313" key="3">
    <source>
        <dbReference type="EMBL" id="UTI63353.1"/>
    </source>
</evidence>
<dbReference type="EMBL" id="CP098502">
    <property type="protein sequence ID" value="UTI63353.1"/>
    <property type="molecule type" value="Genomic_DNA"/>
</dbReference>
<dbReference type="InterPro" id="IPR050570">
    <property type="entry name" value="Cell_wall_metabolism_enzyme"/>
</dbReference>
<dbReference type="InterPro" id="IPR016047">
    <property type="entry name" value="M23ase_b-sheet_dom"/>
</dbReference>
<evidence type="ECO:0000256" key="1">
    <source>
        <dbReference type="SAM" id="SignalP"/>
    </source>
</evidence>
<feature type="signal peptide" evidence="1">
    <location>
        <begin position="1"/>
        <end position="29"/>
    </location>
</feature>
<keyword evidence="1" id="KW-0732">Signal</keyword>
<dbReference type="PANTHER" id="PTHR21666:SF270">
    <property type="entry name" value="MUREIN HYDROLASE ACTIVATOR ENVC"/>
    <property type="match status" value="1"/>
</dbReference>
<dbReference type="InterPro" id="IPR011055">
    <property type="entry name" value="Dup_hybrid_motif"/>
</dbReference>
<dbReference type="Gene3D" id="2.60.40.10">
    <property type="entry name" value="Immunoglobulins"/>
    <property type="match status" value="1"/>
</dbReference>
<dbReference type="RefSeq" id="WP_254570081.1">
    <property type="nucleotide sequence ID" value="NZ_CP098502.1"/>
</dbReference>
<sequence length="289" mass="29778">MNNGDVVRRAVVTAAGIIGLATSAGPAQAANPGGFGTPEKPRVARLSCSPDTDICRQGEVLTVTGSALSEVTRVVFLGRDGRRDDAVAAAKTDGDSEVTVTVPANAHSGRVRVVARDLSANGPKLKVRVPRGGTMVAASGNEAAAASIADGVFPIKGKHDLGQTATNNFGGPRDHKGQDLFAACGTPMVAALGGTVTMAKFESRAGNYAVITDRSGQSEVYMHMRAPALVSTGQRVETGQPIGEVGDTGDANGCHLHFELWTAPGWYSGGHAIDPLPALRRWDARAADS</sequence>
<gene>
    <name evidence="3" type="ORF">NBH00_18605</name>
</gene>
<name>A0ABY5DMV9_9ACTN</name>
<proteinExistence type="predicted"/>
<evidence type="ECO:0000313" key="4">
    <source>
        <dbReference type="Proteomes" id="UP001056035"/>
    </source>
</evidence>
<keyword evidence="4" id="KW-1185">Reference proteome</keyword>
<dbReference type="Proteomes" id="UP001056035">
    <property type="component" value="Chromosome"/>
</dbReference>
<reference evidence="3 4" key="1">
    <citation type="submission" date="2022-06" db="EMBL/GenBank/DDBJ databases">
        <title>Paraconexibacter antarcticus.</title>
        <authorList>
            <person name="Kim C.S."/>
        </authorList>
    </citation>
    <scope>NUCLEOTIDE SEQUENCE [LARGE SCALE GENOMIC DNA]</scope>
    <source>
        <strain evidence="3 4">02-257</strain>
    </source>
</reference>
<feature type="chain" id="PRO_5046407556" evidence="1">
    <location>
        <begin position="30"/>
        <end position="289"/>
    </location>
</feature>
<organism evidence="3 4">
    <name type="scientific">Paraconexibacter antarcticus</name>
    <dbReference type="NCBI Taxonomy" id="2949664"/>
    <lineage>
        <taxon>Bacteria</taxon>
        <taxon>Bacillati</taxon>
        <taxon>Actinomycetota</taxon>
        <taxon>Thermoleophilia</taxon>
        <taxon>Solirubrobacterales</taxon>
        <taxon>Paraconexibacteraceae</taxon>
        <taxon>Paraconexibacter</taxon>
    </lineage>
</organism>
<dbReference type="SUPFAM" id="SSF51261">
    <property type="entry name" value="Duplicated hybrid motif"/>
    <property type="match status" value="1"/>
</dbReference>
<feature type="domain" description="M23ase beta-sheet core" evidence="2">
    <location>
        <begin position="174"/>
        <end position="275"/>
    </location>
</feature>
<evidence type="ECO:0000259" key="2">
    <source>
        <dbReference type="Pfam" id="PF01551"/>
    </source>
</evidence>
<dbReference type="Pfam" id="PF01551">
    <property type="entry name" value="Peptidase_M23"/>
    <property type="match status" value="1"/>
</dbReference>
<dbReference type="Gene3D" id="2.70.70.10">
    <property type="entry name" value="Glucose Permease (Domain IIA)"/>
    <property type="match status" value="1"/>
</dbReference>
<dbReference type="InterPro" id="IPR013783">
    <property type="entry name" value="Ig-like_fold"/>
</dbReference>